<name>A0A9Q1CUE3_CONCO</name>
<comment type="caution">
    <text evidence="1">The sequence shown here is derived from an EMBL/GenBank/DDBJ whole genome shotgun (WGS) entry which is preliminary data.</text>
</comment>
<evidence type="ECO:0000313" key="2">
    <source>
        <dbReference type="Proteomes" id="UP001152803"/>
    </source>
</evidence>
<protein>
    <submittedName>
        <fullName evidence="1">Uncharacterized protein</fullName>
    </submittedName>
</protein>
<dbReference type="Proteomes" id="UP001152803">
    <property type="component" value="Unassembled WGS sequence"/>
</dbReference>
<accession>A0A9Q1CUE3</accession>
<organism evidence="1 2">
    <name type="scientific">Conger conger</name>
    <name type="common">Conger eel</name>
    <name type="synonym">Muraena conger</name>
    <dbReference type="NCBI Taxonomy" id="82655"/>
    <lineage>
        <taxon>Eukaryota</taxon>
        <taxon>Metazoa</taxon>
        <taxon>Chordata</taxon>
        <taxon>Craniata</taxon>
        <taxon>Vertebrata</taxon>
        <taxon>Euteleostomi</taxon>
        <taxon>Actinopterygii</taxon>
        <taxon>Neopterygii</taxon>
        <taxon>Teleostei</taxon>
        <taxon>Anguilliformes</taxon>
        <taxon>Congridae</taxon>
        <taxon>Conger</taxon>
    </lineage>
</organism>
<sequence>MRQWQFQYNFCLQDIGLTVSQVEYQDLVFNLLFQANCTAAFIRNKYFDRPVDIFNSDSNALLCLCLVTCAWMVLIEEVCGVKTSIHIVSASVFSLHCHAS</sequence>
<feature type="non-terminal residue" evidence="1">
    <location>
        <position position="100"/>
    </location>
</feature>
<keyword evidence="2" id="KW-1185">Reference proteome</keyword>
<proteinExistence type="predicted"/>
<dbReference type="EMBL" id="JAFJMO010001053">
    <property type="protein sequence ID" value="KAJ8245229.1"/>
    <property type="molecule type" value="Genomic_DNA"/>
</dbReference>
<dbReference type="AlphaFoldDB" id="A0A9Q1CUE3"/>
<reference evidence="1" key="1">
    <citation type="journal article" date="2023" name="Science">
        <title>Genome structures resolve the early diversification of teleost fishes.</title>
        <authorList>
            <person name="Parey E."/>
            <person name="Louis A."/>
            <person name="Montfort J."/>
            <person name="Bouchez O."/>
            <person name="Roques C."/>
            <person name="Iampietro C."/>
            <person name="Lluch J."/>
            <person name="Castinel A."/>
            <person name="Donnadieu C."/>
            <person name="Desvignes T."/>
            <person name="Floi Bucao C."/>
            <person name="Jouanno E."/>
            <person name="Wen M."/>
            <person name="Mejri S."/>
            <person name="Dirks R."/>
            <person name="Jansen H."/>
            <person name="Henkel C."/>
            <person name="Chen W.J."/>
            <person name="Zahm M."/>
            <person name="Cabau C."/>
            <person name="Klopp C."/>
            <person name="Thompson A.W."/>
            <person name="Robinson-Rechavi M."/>
            <person name="Braasch I."/>
            <person name="Lecointre G."/>
            <person name="Bobe J."/>
            <person name="Postlethwait J.H."/>
            <person name="Berthelot C."/>
            <person name="Roest Crollius H."/>
            <person name="Guiguen Y."/>
        </authorList>
    </citation>
    <scope>NUCLEOTIDE SEQUENCE</scope>
    <source>
        <strain evidence="1">Concon-B</strain>
    </source>
</reference>
<evidence type="ECO:0000313" key="1">
    <source>
        <dbReference type="EMBL" id="KAJ8245229.1"/>
    </source>
</evidence>
<gene>
    <name evidence="1" type="ORF">COCON_G00235640</name>
</gene>